<dbReference type="AlphaFoldDB" id="A0A7Y0XH40"/>
<evidence type="ECO:0000313" key="2">
    <source>
        <dbReference type="EMBL" id="NMU88192.1"/>
    </source>
</evidence>
<accession>A0A7Y0XH40</accession>
<feature type="transmembrane region" description="Helical" evidence="1">
    <location>
        <begin position="50"/>
        <end position="69"/>
    </location>
</feature>
<keyword evidence="1" id="KW-1133">Transmembrane helix</keyword>
<gene>
    <name evidence="2" type="ORF">HKB16_35710</name>
</gene>
<proteinExistence type="predicted"/>
<organism evidence="2 3">
    <name type="scientific">Vibrio parahaemolyticus</name>
    <dbReference type="NCBI Taxonomy" id="670"/>
    <lineage>
        <taxon>Bacteria</taxon>
        <taxon>Pseudomonadati</taxon>
        <taxon>Pseudomonadota</taxon>
        <taxon>Gammaproteobacteria</taxon>
        <taxon>Vibrionales</taxon>
        <taxon>Vibrionaceae</taxon>
        <taxon>Vibrio</taxon>
    </lineage>
</organism>
<reference evidence="2 3" key="1">
    <citation type="submission" date="2020-04" db="EMBL/GenBank/DDBJ databases">
        <title>Whole-genome sequencing of Vibrio spp. from China reveals different genetic environments of blaCTX-M-14 among diverse lineages.</title>
        <authorList>
            <person name="Zheng Z."/>
            <person name="Ye L."/>
            <person name="Chen S."/>
        </authorList>
    </citation>
    <scope>NUCLEOTIDE SEQUENCE [LARGE SCALE GENOMIC DNA]</scope>
    <source>
        <strain evidence="2 3">Vb0551</strain>
    </source>
</reference>
<feature type="transmembrane region" description="Helical" evidence="1">
    <location>
        <begin position="17"/>
        <end position="38"/>
    </location>
</feature>
<comment type="caution">
    <text evidence="2">The sequence shown here is derived from an EMBL/GenBank/DDBJ whole genome shotgun (WGS) entry which is preliminary data.</text>
</comment>
<keyword evidence="1" id="KW-0472">Membrane</keyword>
<dbReference type="EMBL" id="JABCLB010002945">
    <property type="protein sequence ID" value="NMU88192.1"/>
    <property type="molecule type" value="Genomic_DNA"/>
</dbReference>
<dbReference type="RefSeq" id="WP_139358082.1">
    <property type="nucleotide sequence ID" value="NZ_CP041202.1"/>
</dbReference>
<evidence type="ECO:0000256" key="1">
    <source>
        <dbReference type="SAM" id="Phobius"/>
    </source>
</evidence>
<protein>
    <submittedName>
        <fullName evidence="2">Uncharacterized protein</fullName>
    </submittedName>
</protein>
<sequence length="102" mass="12147">MAISSEQEKLSVGGQNIQLFLSGFLFALLSYVSIYTISFRHRPNKEKLKMLFKSCFILLISSFLFSYLFNDWLLYYAESHGYRYSEELSSQWFLSKYYVFVK</sequence>
<keyword evidence="1" id="KW-0812">Transmembrane</keyword>
<evidence type="ECO:0000313" key="3">
    <source>
        <dbReference type="Proteomes" id="UP000518904"/>
    </source>
</evidence>
<dbReference type="Proteomes" id="UP000518904">
    <property type="component" value="Unassembled WGS sequence"/>
</dbReference>
<name>A0A7Y0XH40_VIBPH</name>